<accession>A0ABU4W8T1</accession>
<evidence type="ECO:0000256" key="5">
    <source>
        <dbReference type="ARBA" id="ARBA00022944"/>
    </source>
</evidence>
<evidence type="ECO:0000256" key="1">
    <source>
        <dbReference type="ARBA" id="ARBA00004202"/>
    </source>
</evidence>
<evidence type="ECO:0000313" key="7">
    <source>
        <dbReference type="EMBL" id="MDX8335926.1"/>
    </source>
</evidence>
<keyword evidence="5" id="KW-0777">Teichoic acid biosynthesis</keyword>
<dbReference type="Gene3D" id="3.40.50.11820">
    <property type="match status" value="1"/>
</dbReference>
<dbReference type="InterPro" id="IPR043148">
    <property type="entry name" value="TagF_C"/>
</dbReference>
<dbReference type="InterPro" id="IPR043149">
    <property type="entry name" value="TagF_N"/>
</dbReference>
<dbReference type="RefSeq" id="WP_320313330.1">
    <property type="nucleotide sequence ID" value="NZ_JAVIKH010000005.1"/>
</dbReference>
<keyword evidence="8" id="KW-1185">Reference proteome</keyword>
<dbReference type="EMBL" id="JAVIKH010000005">
    <property type="protein sequence ID" value="MDX8335926.1"/>
    <property type="molecule type" value="Genomic_DNA"/>
</dbReference>
<evidence type="ECO:0000256" key="6">
    <source>
        <dbReference type="ARBA" id="ARBA00023136"/>
    </source>
</evidence>
<evidence type="ECO:0000256" key="3">
    <source>
        <dbReference type="ARBA" id="ARBA00022475"/>
    </source>
</evidence>
<comment type="caution">
    <text evidence="7">The sequence shown here is derived from an EMBL/GenBank/DDBJ whole genome shotgun (WGS) entry which is preliminary data.</text>
</comment>
<dbReference type="Proteomes" id="UP001279681">
    <property type="component" value="Unassembled WGS sequence"/>
</dbReference>
<keyword evidence="3" id="KW-1003">Cell membrane</keyword>
<protein>
    <submittedName>
        <fullName evidence="7">CDP-glycerol glycerophosphotransferase family protein</fullName>
    </submittedName>
</protein>
<name>A0ABU4W8T1_9FUSO</name>
<keyword evidence="6" id="KW-0472">Membrane</keyword>
<organism evidence="7 8">
    <name type="scientific">Candidatus Cetobacterium colombiensis</name>
    <dbReference type="NCBI Taxonomy" id="3073100"/>
    <lineage>
        <taxon>Bacteria</taxon>
        <taxon>Fusobacteriati</taxon>
        <taxon>Fusobacteriota</taxon>
        <taxon>Fusobacteriia</taxon>
        <taxon>Fusobacteriales</taxon>
        <taxon>Fusobacteriaceae</taxon>
        <taxon>Cetobacterium</taxon>
    </lineage>
</organism>
<evidence type="ECO:0000313" key="8">
    <source>
        <dbReference type="Proteomes" id="UP001279681"/>
    </source>
</evidence>
<keyword evidence="4" id="KW-0808">Transferase</keyword>
<gene>
    <name evidence="7" type="ORF">RFV38_05360</name>
</gene>
<dbReference type="Gene3D" id="3.40.50.12580">
    <property type="match status" value="1"/>
</dbReference>
<dbReference type="SUPFAM" id="SSF53756">
    <property type="entry name" value="UDP-Glycosyltransferase/glycogen phosphorylase"/>
    <property type="match status" value="1"/>
</dbReference>
<evidence type="ECO:0000256" key="2">
    <source>
        <dbReference type="ARBA" id="ARBA00010488"/>
    </source>
</evidence>
<dbReference type="PANTHER" id="PTHR37316">
    <property type="entry name" value="TEICHOIC ACID GLYCEROL-PHOSPHATE PRIMASE"/>
    <property type="match status" value="1"/>
</dbReference>
<evidence type="ECO:0000256" key="4">
    <source>
        <dbReference type="ARBA" id="ARBA00022679"/>
    </source>
</evidence>
<comment type="subcellular location">
    <subcellularLocation>
        <location evidence="1">Cell membrane</location>
        <topology evidence="1">Peripheral membrane protein</topology>
    </subcellularLocation>
</comment>
<dbReference type="InterPro" id="IPR007554">
    <property type="entry name" value="Glycerophosphate_synth"/>
</dbReference>
<comment type="similarity">
    <text evidence="2">Belongs to the CDP-glycerol glycerophosphotransferase family.</text>
</comment>
<dbReference type="InterPro" id="IPR051612">
    <property type="entry name" value="Teichoic_Acid_Biosynth"/>
</dbReference>
<proteinExistence type="inferred from homology"/>
<reference evidence="8" key="1">
    <citation type="submission" date="2023-07" db="EMBL/GenBank/DDBJ databases">
        <authorList>
            <person name="Colorado M.A."/>
            <person name="Villamil L.M."/>
            <person name="Melo J.F."/>
            <person name="Rodriguez J.A."/>
            <person name="Ruiz R.Y."/>
        </authorList>
    </citation>
    <scope>NUCLEOTIDE SEQUENCE [LARGE SCALE GENOMIC DNA]</scope>
    <source>
        <strain evidence="8">C33</strain>
    </source>
</reference>
<dbReference type="PANTHER" id="PTHR37316:SF3">
    <property type="entry name" value="TEICHOIC ACID GLYCEROL-PHOSPHATE TRANSFERASE"/>
    <property type="match status" value="1"/>
</dbReference>
<sequence>MKRRIEKLKTTFYETILSTLSKIDYFFNKKKIQEKEIWIISETENQAQDNGYYFFKYMRERFPEKNIYYVIGKNAPRIKDLKNLGNILYLGEYKTMLYLLGAKYILSTHGLWMLPSELGITKKITKKMLSGKKIRLGHGITAMKNGVAAYHKKKFLLNDFVVASSSFEKDIFINNYGYNQNEIFVSGFPRYDDMENQIEEKIILLMPTWRDKQDNLGEQFLKTEFYLKVKSLLKNITLQEFLRKENIKLYLYLHENFQKYNEYFYEFENEEIYIVKNKEKNVKELLKMSTCLISDYSSIIFDFAYMDKPVISYQFDYEDYINSRDEKPFIDIALEIPALVTRDEEEIVNFIKKLEENKFKPLKSQKDCLKKFFKYTDNKNCERLYNSILEIK</sequence>
<dbReference type="Pfam" id="PF04464">
    <property type="entry name" value="Glyphos_transf"/>
    <property type="match status" value="1"/>
</dbReference>